<evidence type="ECO:0000259" key="6">
    <source>
        <dbReference type="PROSITE" id="PS01124"/>
    </source>
</evidence>
<dbReference type="Gene3D" id="1.10.10.60">
    <property type="entry name" value="Homeodomain-like"/>
    <property type="match status" value="2"/>
</dbReference>
<dbReference type="SUPFAM" id="SSF48452">
    <property type="entry name" value="TPR-like"/>
    <property type="match status" value="2"/>
</dbReference>
<dbReference type="PROSITE" id="PS00041">
    <property type="entry name" value="HTH_ARAC_FAMILY_1"/>
    <property type="match status" value="1"/>
</dbReference>
<feature type="transmembrane region" description="Helical" evidence="5">
    <location>
        <begin position="366"/>
        <end position="385"/>
    </location>
</feature>
<accession>A0A420DY54</accession>
<dbReference type="GO" id="GO:0043565">
    <property type="term" value="F:sequence-specific DNA binding"/>
    <property type="evidence" value="ECO:0007669"/>
    <property type="project" value="InterPro"/>
</dbReference>
<dbReference type="PROSITE" id="PS01124">
    <property type="entry name" value="HTH_ARAC_FAMILY_2"/>
    <property type="match status" value="1"/>
</dbReference>
<keyword evidence="1" id="KW-0805">Transcription regulation</keyword>
<keyword evidence="5" id="KW-0812">Transmembrane</keyword>
<dbReference type="RefSeq" id="WP_120187602.1">
    <property type="nucleotide sequence ID" value="NZ_RAQM01000013.1"/>
</dbReference>
<dbReference type="InterPro" id="IPR018062">
    <property type="entry name" value="HTH_AraC-typ_CS"/>
</dbReference>
<gene>
    <name evidence="7" type="ORF">C8N26_2604</name>
</gene>
<organism evidence="7 8">
    <name type="scientific">Tenacibaculum lutimaris</name>
    <dbReference type="NCBI Taxonomy" id="285258"/>
    <lineage>
        <taxon>Bacteria</taxon>
        <taxon>Pseudomonadati</taxon>
        <taxon>Bacteroidota</taxon>
        <taxon>Flavobacteriia</taxon>
        <taxon>Flavobacteriales</taxon>
        <taxon>Flavobacteriaceae</taxon>
        <taxon>Tenacibaculum</taxon>
    </lineage>
</organism>
<dbReference type="Pfam" id="PF13176">
    <property type="entry name" value="TPR_7"/>
    <property type="match status" value="1"/>
</dbReference>
<dbReference type="GO" id="GO:0003700">
    <property type="term" value="F:DNA-binding transcription factor activity"/>
    <property type="evidence" value="ECO:0007669"/>
    <property type="project" value="InterPro"/>
</dbReference>
<dbReference type="Pfam" id="PF13374">
    <property type="entry name" value="TPR_10"/>
    <property type="match status" value="1"/>
</dbReference>
<dbReference type="AlphaFoldDB" id="A0A420DY54"/>
<dbReference type="PANTHER" id="PTHR43280">
    <property type="entry name" value="ARAC-FAMILY TRANSCRIPTIONAL REGULATOR"/>
    <property type="match status" value="1"/>
</dbReference>
<evidence type="ECO:0000256" key="2">
    <source>
        <dbReference type="ARBA" id="ARBA00023125"/>
    </source>
</evidence>
<evidence type="ECO:0000256" key="3">
    <source>
        <dbReference type="ARBA" id="ARBA00023163"/>
    </source>
</evidence>
<evidence type="ECO:0000313" key="7">
    <source>
        <dbReference type="EMBL" id="RKF02758.1"/>
    </source>
</evidence>
<keyword evidence="2 7" id="KW-0238">DNA-binding</keyword>
<dbReference type="InterPro" id="IPR011990">
    <property type="entry name" value="TPR-like_helical_dom_sf"/>
</dbReference>
<dbReference type="InterPro" id="IPR018060">
    <property type="entry name" value="HTH_AraC"/>
</dbReference>
<keyword evidence="5" id="KW-1133">Transmembrane helix</keyword>
<dbReference type="InterPro" id="IPR019734">
    <property type="entry name" value="TPR_rpt"/>
</dbReference>
<feature type="transmembrane region" description="Helical" evidence="5">
    <location>
        <begin position="12"/>
        <end position="30"/>
    </location>
</feature>
<keyword evidence="5" id="KW-0472">Membrane</keyword>
<feature type="domain" description="HTH araC/xylS-type" evidence="6">
    <location>
        <begin position="447"/>
        <end position="551"/>
    </location>
</feature>
<evidence type="ECO:0000313" key="8">
    <source>
        <dbReference type="Proteomes" id="UP000285780"/>
    </source>
</evidence>
<proteinExistence type="predicted"/>
<keyword evidence="4" id="KW-0802">TPR repeat</keyword>
<dbReference type="PANTHER" id="PTHR43280:SF29">
    <property type="entry name" value="ARAC-FAMILY TRANSCRIPTIONAL REGULATOR"/>
    <property type="match status" value="1"/>
</dbReference>
<keyword evidence="3" id="KW-0804">Transcription</keyword>
<sequence length="555" mass="64312">MIINSLISKLKTVYYFIFCVLSLSSFIIQAQENQPSPNNTIANIDLAKKKCNYYLNLSRKAYNEANIEDFKKYNDSILLITQNSEELKGLEIKSIINHGIYYNVTDSYEKALIEFLKALDFNKSNFNNEVTEINILVNLANVYSQIDKPDKVITYMEKVLALVEKNNVSDIIKLAAYNGLGNSYTKKENYEKALTYLHKMKTLAESINNVQAVNTALDNIGYSYIQQEKWDEVIKTAEESLTYSEKNGLAKRPVALLNLGMSYVKKQEAKKAIPLLNEVVVIATNRKDLELEKEAHLHLAKAYELLGNFKNSHKEQKSYAEIMKILLKEQSNAALLDLKHDSDTEKKDIESKLDSLTHIDNKKSKILIGSGVSIIFLSTLLFFYIRRKKTIEADREYFKKTNILLKDENKALKTKMTEFAVKKQQNSKTIQYKNSSLTEKDKNYYMKLILDYMEKNKPFLDFDINQSELASQLSMSKHHLSEVLNICFDQNFYQFINLYRVNEAQKIMKNHDYKDYKILAIAYEAGFKSKTSFNRVFKNHTKLTPSEFRKQLLKP</sequence>
<comment type="caution">
    <text evidence="7">The sequence shown here is derived from an EMBL/GenBank/DDBJ whole genome shotgun (WGS) entry which is preliminary data.</text>
</comment>
<name>A0A420DY54_9FLAO</name>
<feature type="repeat" description="TPR" evidence="4">
    <location>
        <begin position="174"/>
        <end position="207"/>
    </location>
</feature>
<protein>
    <submittedName>
        <fullName evidence="7">AraC-like DNA-binding protein</fullName>
    </submittedName>
</protein>
<dbReference type="Gene3D" id="1.25.40.10">
    <property type="entry name" value="Tetratricopeptide repeat domain"/>
    <property type="match status" value="2"/>
</dbReference>
<dbReference type="PROSITE" id="PS50005">
    <property type="entry name" value="TPR"/>
    <property type="match status" value="2"/>
</dbReference>
<dbReference type="SUPFAM" id="SSF46689">
    <property type="entry name" value="Homeodomain-like"/>
    <property type="match status" value="1"/>
</dbReference>
<dbReference type="InterPro" id="IPR009057">
    <property type="entry name" value="Homeodomain-like_sf"/>
</dbReference>
<dbReference type="SMART" id="SM00342">
    <property type="entry name" value="HTH_ARAC"/>
    <property type="match status" value="1"/>
</dbReference>
<keyword evidence="8" id="KW-1185">Reference proteome</keyword>
<dbReference type="Pfam" id="PF12833">
    <property type="entry name" value="HTH_18"/>
    <property type="match status" value="1"/>
</dbReference>
<evidence type="ECO:0000256" key="1">
    <source>
        <dbReference type="ARBA" id="ARBA00023015"/>
    </source>
</evidence>
<evidence type="ECO:0000256" key="5">
    <source>
        <dbReference type="SAM" id="Phobius"/>
    </source>
</evidence>
<evidence type="ECO:0000256" key="4">
    <source>
        <dbReference type="PROSITE-ProRule" id="PRU00339"/>
    </source>
</evidence>
<feature type="repeat" description="TPR" evidence="4">
    <location>
        <begin position="92"/>
        <end position="125"/>
    </location>
</feature>
<dbReference type="Proteomes" id="UP000285780">
    <property type="component" value="Unassembled WGS sequence"/>
</dbReference>
<reference evidence="7 8" key="1">
    <citation type="submission" date="2018-09" db="EMBL/GenBank/DDBJ databases">
        <title>Genomic Encyclopedia of Archaeal and Bacterial Type Strains, Phase II (KMG-II): from individual species to whole genera.</title>
        <authorList>
            <person name="Goeker M."/>
        </authorList>
    </citation>
    <scope>NUCLEOTIDE SEQUENCE [LARGE SCALE GENOMIC DNA]</scope>
    <source>
        <strain evidence="7 8">DSM 16505</strain>
    </source>
</reference>
<dbReference type="EMBL" id="RAQM01000013">
    <property type="protein sequence ID" value="RKF02758.1"/>
    <property type="molecule type" value="Genomic_DNA"/>
</dbReference>
<dbReference type="SMART" id="SM00028">
    <property type="entry name" value="TPR"/>
    <property type="match status" value="5"/>
</dbReference>